<dbReference type="EMBL" id="QFOD01000021">
    <property type="protein sequence ID" value="PZP28698.1"/>
    <property type="molecule type" value="Genomic_DNA"/>
</dbReference>
<keyword evidence="1" id="KW-0732">Signal</keyword>
<dbReference type="AlphaFoldDB" id="A0A2W5DDE8"/>
<gene>
    <name evidence="2" type="ORF">DI603_18625</name>
</gene>
<sequence length="516" mass="55644">MKPICWMPALALLSPLALAGAGDRWVNATSLLLRAEASPTAAVLARLQQGSRVRLVTPAVGGGDWCMVEAGARLAFVACRYLSEQPVALPRAGEGGVPADQRWVGGSQLLLRAQPRADAAVLARLPLNAPLRLTGPDAGAGYCPVQLLEGQALSGYTACRYLQAAPQDLDGLSRPQLPDGGDNPDFDPARAFWIQPDWGLLAHYARRVAQQREAQGEAAPRGPDEQLERMKARLSGELLTETEAPTVWPAWDDLRQGPADGASAALALWSEVFMEAGGRRVAAFVRAVPALPPAAPSWWRSEVELAGPAESPAALASRFGAQVQRLHESLQPGSPHRGEVAPGTRIDRLNRPLHRISLTAGEQLHDELRRPELAADEWDPTRDYNCPGWQPGFSHGQADAATYRRNGFELPATRGPATLFRFWSSRPLPAGPARWTRQTAALDREATGFVRAELRSVDLDGDGIADLVWLQATGRGPGHLEGPPAHDDPWFRALLANVAGRWRLLAVDSFSYGCGC</sequence>
<evidence type="ECO:0000256" key="1">
    <source>
        <dbReference type="SAM" id="SignalP"/>
    </source>
</evidence>
<proteinExistence type="predicted"/>
<feature type="signal peptide" evidence="1">
    <location>
        <begin position="1"/>
        <end position="19"/>
    </location>
</feature>
<organism evidence="2 3">
    <name type="scientific">Roseateles depolymerans</name>
    <dbReference type="NCBI Taxonomy" id="76731"/>
    <lineage>
        <taxon>Bacteria</taxon>
        <taxon>Pseudomonadati</taxon>
        <taxon>Pseudomonadota</taxon>
        <taxon>Betaproteobacteria</taxon>
        <taxon>Burkholderiales</taxon>
        <taxon>Sphaerotilaceae</taxon>
        <taxon>Roseateles</taxon>
    </lineage>
</organism>
<evidence type="ECO:0000313" key="2">
    <source>
        <dbReference type="EMBL" id="PZP28698.1"/>
    </source>
</evidence>
<name>A0A2W5DDE8_9BURK</name>
<evidence type="ECO:0000313" key="3">
    <source>
        <dbReference type="Proteomes" id="UP000249633"/>
    </source>
</evidence>
<reference evidence="2 3" key="1">
    <citation type="submission" date="2017-08" db="EMBL/GenBank/DDBJ databases">
        <title>Infants hospitalized years apart are colonized by the same room-sourced microbial strains.</title>
        <authorList>
            <person name="Brooks B."/>
            <person name="Olm M.R."/>
            <person name="Firek B.A."/>
            <person name="Baker R."/>
            <person name="Thomas B.C."/>
            <person name="Morowitz M.J."/>
            <person name="Banfield J.F."/>
        </authorList>
    </citation>
    <scope>NUCLEOTIDE SEQUENCE [LARGE SCALE GENOMIC DNA]</scope>
    <source>
        <strain evidence="2">S2_012_000_R2_81</strain>
    </source>
</reference>
<protein>
    <recommendedName>
        <fullName evidence="4">SH3b domain-containing protein</fullName>
    </recommendedName>
</protein>
<evidence type="ECO:0008006" key="4">
    <source>
        <dbReference type="Google" id="ProtNLM"/>
    </source>
</evidence>
<dbReference type="Proteomes" id="UP000249633">
    <property type="component" value="Unassembled WGS sequence"/>
</dbReference>
<comment type="caution">
    <text evidence="2">The sequence shown here is derived from an EMBL/GenBank/DDBJ whole genome shotgun (WGS) entry which is preliminary data.</text>
</comment>
<accession>A0A2W5DDE8</accession>
<feature type="chain" id="PRO_5016168910" description="SH3b domain-containing protein" evidence="1">
    <location>
        <begin position="20"/>
        <end position="516"/>
    </location>
</feature>